<dbReference type="EMBL" id="CP116968">
    <property type="protein sequence ID" value="WNM62196.1"/>
    <property type="molecule type" value="Genomic_DNA"/>
</dbReference>
<dbReference type="PANTHER" id="PTHR43080:SF2">
    <property type="entry name" value="CBS DOMAIN-CONTAINING PROTEIN"/>
    <property type="match status" value="1"/>
</dbReference>
<dbReference type="AlphaFoldDB" id="A0AA96GHX2"/>
<dbReference type="Pfam" id="PF00571">
    <property type="entry name" value="CBS"/>
    <property type="match status" value="2"/>
</dbReference>
<proteinExistence type="predicted"/>
<evidence type="ECO:0000313" key="4">
    <source>
        <dbReference type="EMBL" id="WNM62196.1"/>
    </source>
</evidence>
<protein>
    <submittedName>
        <fullName evidence="4">CBS domain-containing protein</fullName>
    </submittedName>
</protein>
<dbReference type="PROSITE" id="PS51371">
    <property type="entry name" value="CBS"/>
    <property type="match status" value="1"/>
</dbReference>
<dbReference type="PANTHER" id="PTHR43080">
    <property type="entry name" value="CBS DOMAIN-CONTAINING PROTEIN CBSX3, MITOCHONDRIAL"/>
    <property type="match status" value="1"/>
</dbReference>
<accession>A0AA96GHX2</accession>
<reference evidence="4 5" key="1">
    <citation type="submission" date="2023-01" db="EMBL/GenBank/DDBJ databases">
        <title>Cultivation and genomic characterization of new, ubiquitous marine nitrite-oxidizing bacteria from the Nitrospirales.</title>
        <authorList>
            <person name="Mueller A.J."/>
            <person name="Daebeler A."/>
            <person name="Herbold C.W."/>
            <person name="Kirkegaard R.H."/>
            <person name="Daims H."/>
        </authorList>
    </citation>
    <scope>NUCLEOTIDE SEQUENCE [LARGE SCALE GENOMIC DNA]</scope>
    <source>
        <strain evidence="4 5">DK</strain>
    </source>
</reference>
<evidence type="ECO:0000313" key="5">
    <source>
        <dbReference type="Proteomes" id="UP001302494"/>
    </source>
</evidence>
<feature type="domain" description="CBS" evidence="3">
    <location>
        <begin position="83"/>
        <end position="140"/>
    </location>
</feature>
<dbReference type="SUPFAM" id="SSF54631">
    <property type="entry name" value="CBS-domain pair"/>
    <property type="match status" value="1"/>
</dbReference>
<dbReference type="Gene3D" id="3.10.580.10">
    <property type="entry name" value="CBS-domain"/>
    <property type="match status" value="1"/>
</dbReference>
<organism evidence="4 5">
    <name type="scientific">Candidatus Nitrospira neomarina</name>
    <dbReference type="NCBI Taxonomy" id="3020899"/>
    <lineage>
        <taxon>Bacteria</taxon>
        <taxon>Pseudomonadati</taxon>
        <taxon>Nitrospirota</taxon>
        <taxon>Nitrospiria</taxon>
        <taxon>Nitrospirales</taxon>
        <taxon>Nitrospiraceae</taxon>
        <taxon>Nitrospira</taxon>
    </lineage>
</organism>
<dbReference type="InterPro" id="IPR051257">
    <property type="entry name" value="Diverse_CBS-Domain"/>
</dbReference>
<dbReference type="RefSeq" id="WP_312745331.1">
    <property type="nucleotide sequence ID" value="NZ_CP116968.1"/>
</dbReference>
<gene>
    <name evidence="4" type="ORF">PQG83_00185</name>
</gene>
<evidence type="ECO:0000259" key="3">
    <source>
        <dbReference type="PROSITE" id="PS51371"/>
    </source>
</evidence>
<evidence type="ECO:0000256" key="2">
    <source>
        <dbReference type="PROSITE-ProRule" id="PRU00703"/>
    </source>
</evidence>
<name>A0AA96GHX2_9BACT</name>
<keyword evidence="5" id="KW-1185">Reference proteome</keyword>
<dbReference type="InterPro" id="IPR046342">
    <property type="entry name" value="CBS_dom_sf"/>
</dbReference>
<keyword evidence="1 2" id="KW-0129">CBS domain</keyword>
<dbReference type="InterPro" id="IPR000644">
    <property type="entry name" value="CBS_dom"/>
</dbReference>
<sequence length="142" mass="15193">MTIAGMSATGYSTVGDIVPTHMLIYHAQSEGNTAVMDILSSHAVMAPVVDDDGHLVGFLGESEILHALYSGKDINQVKVEDIMTEDRTSTVTEMTPISAVVTLFQDDELQIVPITREGRVIGSLSRHDLIRALTGAGLGVEK</sequence>
<evidence type="ECO:0000256" key="1">
    <source>
        <dbReference type="ARBA" id="ARBA00023122"/>
    </source>
</evidence>
<dbReference type="KEGG" id="nneo:PQG83_00185"/>
<dbReference type="Proteomes" id="UP001302494">
    <property type="component" value="Chromosome"/>
</dbReference>